<dbReference type="AlphaFoldDB" id="A0A1A9V8D9"/>
<feature type="region of interest" description="Disordered" evidence="1">
    <location>
        <begin position="1"/>
        <end position="56"/>
    </location>
</feature>
<dbReference type="VEuPathDB" id="VectorBase:GAUT029109"/>
<feature type="compositionally biased region" description="Basic and acidic residues" evidence="1">
    <location>
        <begin position="87"/>
        <end position="101"/>
    </location>
</feature>
<feature type="region of interest" description="Disordered" evidence="1">
    <location>
        <begin position="87"/>
        <end position="119"/>
    </location>
</feature>
<evidence type="ECO:0000313" key="2">
    <source>
        <dbReference type="EnsemblMetazoa" id="GAUT029109-PA"/>
    </source>
</evidence>
<sequence>MEQENNTDDRSHRRQDEAHQQVERATITQTHAISRADSECRETEQEHDTEGRYRRHENEWYRQMGRGRDAARTGPLFCSVEQNRNTEEHVDIGREHQDNHQYEQCADSTRRQSAKLNID</sequence>
<name>A0A1A9V8D9_GLOAU</name>
<protein>
    <submittedName>
        <fullName evidence="2">Uncharacterized protein</fullName>
    </submittedName>
</protein>
<reference evidence="2" key="1">
    <citation type="submission" date="2020-05" db="UniProtKB">
        <authorList>
            <consortium name="EnsemblMetazoa"/>
        </authorList>
    </citation>
    <scope>IDENTIFICATION</scope>
    <source>
        <strain evidence="2">TTRI</strain>
    </source>
</reference>
<proteinExistence type="predicted"/>
<accession>A0A1A9V8D9</accession>
<feature type="compositionally biased region" description="Basic and acidic residues" evidence="1">
    <location>
        <begin position="34"/>
        <end position="56"/>
    </location>
</feature>
<organism evidence="2 3">
    <name type="scientific">Glossina austeni</name>
    <name type="common">Savannah tsetse fly</name>
    <dbReference type="NCBI Taxonomy" id="7395"/>
    <lineage>
        <taxon>Eukaryota</taxon>
        <taxon>Metazoa</taxon>
        <taxon>Ecdysozoa</taxon>
        <taxon>Arthropoda</taxon>
        <taxon>Hexapoda</taxon>
        <taxon>Insecta</taxon>
        <taxon>Pterygota</taxon>
        <taxon>Neoptera</taxon>
        <taxon>Endopterygota</taxon>
        <taxon>Diptera</taxon>
        <taxon>Brachycera</taxon>
        <taxon>Muscomorpha</taxon>
        <taxon>Hippoboscoidea</taxon>
        <taxon>Glossinidae</taxon>
        <taxon>Glossina</taxon>
    </lineage>
</organism>
<evidence type="ECO:0000256" key="1">
    <source>
        <dbReference type="SAM" id="MobiDB-lite"/>
    </source>
</evidence>
<feature type="compositionally biased region" description="Basic and acidic residues" evidence="1">
    <location>
        <begin position="7"/>
        <end position="22"/>
    </location>
</feature>
<dbReference type="EnsemblMetazoa" id="GAUT029109-RA">
    <property type="protein sequence ID" value="GAUT029109-PA"/>
    <property type="gene ID" value="GAUT029109"/>
</dbReference>
<keyword evidence="3" id="KW-1185">Reference proteome</keyword>
<dbReference type="Proteomes" id="UP000078200">
    <property type="component" value="Unassembled WGS sequence"/>
</dbReference>
<evidence type="ECO:0000313" key="3">
    <source>
        <dbReference type="Proteomes" id="UP000078200"/>
    </source>
</evidence>